<evidence type="ECO:0000259" key="3">
    <source>
        <dbReference type="Pfam" id="PF07859"/>
    </source>
</evidence>
<dbReference type="EMBL" id="JAYMYQ010000010">
    <property type="protein sequence ID" value="KAK7308183.1"/>
    <property type="molecule type" value="Genomic_DNA"/>
</dbReference>
<reference evidence="4 5" key="1">
    <citation type="submission" date="2024-01" db="EMBL/GenBank/DDBJ databases">
        <title>The genomes of 5 underutilized Papilionoideae crops provide insights into root nodulation and disease resistanc.</title>
        <authorList>
            <person name="Jiang F."/>
        </authorList>
    </citation>
    <scope>NUCLEOTIDE SEQUENCE [LARGE SCALE GENOMIC DNA]</scope>
    <source>
        <strain evidence="4">LVBAO_FW01</strain>
        <tissue evidence="4">Leaves</tissue>
    </source>
</reference>
<dbReference type="GO" id="GO:0016787">
    <property type="term" value="F:hydrolase activity"/>
    <property type="evidence" value="ECO:0007669"/>
    <property type="project" value="InterPro"/>
</dbReference>
<dbReference type="Proteomes" id="UP001367508">
    <property type="component" value="Unassembled WGS sequence"/>
</dbReference>
<accession>A0AAN9K0F5</accession>
<dbReference type="Gene3D" id="3.40.50.1820">
    <property type="entry name" value="alpha/beta hydrolase"/>
    <property type="match status" value="1"/>
</dbReference>
<dbReference type="PANTHER" id="PTHR23024">
    <property type="entry name" value="ARYLACETAMIDE DEACETYLASE"/>
    <property type="match status" value="1"/>
</dbReference>
<evidence type="ECO:0000313" key="4">
    <source>
        <dbReference type="EMBL" id="KAK7308183.1"/>
    </source>
</evidence>
<dbReference type="SUPFAM" id="SSF53474">
    <property type="entry name" value="alpha/beta-Hydrolases"/>
    <property type="match status" value="1"/>
</dbReference>
<gene>
    <name evidence="4" type="ORF">VNO77_41782</name>
</gene>
<comment type="caution">
    <text evidence="4">The sequence shown here is derived from an EMBL/GenBank/DDBJ whole genome shotgun (WGS) entry which is preliminary data.</text>
</comment>
<dbReference type="InterPro" id="IPR013094">
    <property type="entry name" value="AB_hydrolase_3"/>
</dbReference>
<dbReference type="Pfam" id="PF07859">
    <property type="entry name" value="Abhydrolase_3"/>
    <property type="match status" value="1"/>
</dbReference>
<comment type="similarity">
    <text evidence="1">Belongs to the 'GDXG' lipolytic enzyme family.</text>
</comment>
<dbReference type="InterPro" id="IPR050466">
    <property type="entry name" value="Carboxylest/Gibb_receptor"/>
</dbReference>
<protein>
    <recommendedName>
        <fullName evidence="3">Alpha/beta hydrolase fold-3 domain-containing protein</fullName>
    </recommendedName>
</protein>
<keyword evidence="5" id="KW-1185">Reference proteome</keyword>
<dbReference type="InterPro" id="IPR029058">
    <property type="entry name" value="AB_hydrolase_fold"/>
</dbReference>
<evidence type="ECO:0000256" key="2">
    <source>
        <dbReference type="SAM" id="MobiDB-lite"/>
    </source>
</evidence>
<dbReference type="PANTHER" id="PTHR23024:SF551">
    <property type="entry name" value="2-HYDROXYISOFLAVANONE DEHYDRATASE-LIKE"/>
    <property type="match status" value="1"/>
</dbReference>
<evidence type="ECO:0000256" key="1">
    <source>
        <dbReference type="ARBA" id="ARBA00010515"/>
    </source>
</evidence>
<name>A0AAN9K0F5_CANGL</name>
<dbReference type="AlphaFoldDB" id="A0AAN9K0F5"/>
<feature type="region of interest" description="Disordered" evidence="2">
    <location>
        <begin position="40"/>
        <end position="59"/>
    </location>
</feature>
<sequence>MFSTSTPVGTAANTKKEITMEIPTFVRVYKDGTIERLQNSPFVPPTLEDPTTGVSSKDVMISDNPPISARMFLPKLIQFQSQENDYPNQNQKVPILVYFHGGGFFFESAFGQVHHKYITLFVSAADVLVVSVEYRLAPETLLPAAYDDCWDALKWVATKAEPWLINHGDFNRVFIGGDSAGANIVHNIALRAGAEVLPGDVKLLGAFVSHPYFYGSKPMGAEPVAGHEQSVPSLTWNFVYPSAPGGLDNPLINPLVIGAPTFASLGCSKLLVCTAERDGLRERAVSYYEALKNSGWQGQVVLFQVEEEGHVFHIHNPQSPNANKMFKRFAEFLLQ</sequence>
<evidence type="ECO:0000313" key="5">
    <source>
        <dbReference type="Proteomes" id="UP001367508"/>
    </source>
</evidence>
<proteinExistence type="inferred from homology"/>
<organism evidence="4 5">
    <name type="scientific">Canavalia gladiata</name>
    <name type="common">Sword bean</name>
    <name type="synonym">Dolichos gladiatus</name>
    <dbReference type="NCBI Taxonomy" id="3824"/>
    <lineage>
        <taxon>Eukaryota</taxon>
        <taxon>Viridiplantae</taxon>
        <taxon>Streptophyta</taxon>
        <taxon>Embryophyta</taxon>
        <taxon>Tracheophyta</taxon>
        <taxon>Spermatophyta</taxon>
        <taxon>Magnoliopsida</taxon>
        <taxon>eudicotyledons</taxon>
        <taxon>Gunneridae</taxon>
        <taxon>Pentapetalae</taxon>
        <taxon>rosids</taxon>
        <taxon>fabids</taxon>
        <taxon>Fabales</taxon>
        <taxon>Fabaceae</taxon>
        <taxon>Papilionoideae</taxon>
        <taxon>50 kb inversion clade</taxon>
        <taxon>NPAAA clade</taxon>
        <taxon>indigoferoid/millettioid clade</taxon>
        <taxon>Phaseoleae</taxon>
        <taxon>Canavalia</taxon>
    </lineage>
</organism>
<feature type="domain" description="Alpha/beta hydrolase fold-3" evidence="3">
    <location>
        <begin position="96"/>
        <end position="313"/>
    </location>
</feature>